<evidence type="ECO:0000313" key="3">
    <source>
        <dbReference type="Proteomes" id="UP000320693"/>
    </source>
</evidence>
<keyword evidence="3" id="KW-1185">Reference proteome</keyword>
<dbReference type="InterPro" id="IPR032710">
    <property type="entry name" value="NTF2-like_dom_sf"/>
</dbReference>
<comment type="caution">
    <text evidence="2">The sequence shown here is derived from an EMBL/GenBank/DDBJ whole genome shotgun (WGS) entry which is preliminary data.</text>
</comment>
<proteinExistence type="predicted"/>
<dbReference type="EMBL" id="BJNH01000051">
    <property type="protein sequence ID" value="GEC27225.1"/>
    <property type="molecule type" value="Genomic_DNA"/>
</dbReference>
<feature type="domain" description="DUF4440" evidence="1">
    <location>
        <begin position="28"/>
        <end position="102"/>
    </location>
</feature>
<accession>A0ABQ0S2V1</accession>
<reference evidence="2 3" key="1">
    <citation type="submission" date="2019-06" db="EMBL/GenBank/DDBJ databases">
        <title>Whole genome shotgun sequence of Pseudonocardia saturnea NBRC 14499.</title>
        <authorList>
            <person name="Hosoyama A."/>
            <person name="Uohara A."/>
            <person name="Ohji S."/>
            <person name="Ichikawa N."/>
        </authorList>
    </citation>
    <scope>NUCLEOTIDE SEQUENCE [LARGE SCALE GENOMIC DNA]</scope>
    <source>
        <strain evidence="2 3">NBRC 14499</strain>
    </source>
</reference>
<dbReference type="InterPro" id="IPR011944">
    <property type="entry name" value="Steroid_delta5-4_isomerase"/>
</dbReference>
<evidence type="ECO:0000313" key="2">
    <source>
        <dbReference type="EMBL" id="GEC27225.1"/>
    </source>
</evidence>
<dbReference type="InterPro" id="IPR027843">
    <property type="entry name" value="DUF4440"/>
</dbReference>
<evidence type="ECO:0000259" key="1">
    <source>
        <dbReference type="Pfam" id="PF14534"/>
    </source>
</evidence>
<dbReference type="NCBIfam" id="TIGR02246">
    <property type="entry name" value="SgcJ/EcaC family oxidoreductase"/>
    <property type="match status" value="1"/>
</dbReference>
<sequence>MSGVRATPAGSDRDPVLVLMACRTRRLIGLDEIAEFTRRVLPGAMENGTVEYRVEHVRFVTPDIALTGVAQQYLDAAGQPLEPPALGSPSYVWQRTDGTWKIIIAQNTTFSST</sequence>
<dbReference type="Pfam" id="PF14534">
    <property type="entry name" value="DUF4440"/>
    <property type="match status" value="1"/>
</dbReference>
<dbReference type="Gene3D" id="3.10.450.50">
    <property type="match status" value="1"/>
</dbReference>
<organism evidence="2 3">
    <name type="scientific">Pseudonocardia saturnea</name>
    <dbReference type="NCBI Taxonomy" id="33909"/>
    <lineage>
        <taxon>Bacteria</taxon>
        <taxon>Bacillati</taxon>
        <taxon>Actinomycetota</taxon>
        <taxon>Actinomycetes</taxon>
        <taxon>Pseudonocardiales</taxon>
        <taxon>Pseudonocardiaceae</taxon>
        <taxon>Pseudonocardia</taxon>
    </lineage>
</organism>
<name>A0ABQ0S2V1_9PSEU</name>
<gene>
    <name evidence="2" type="ORF">PSA01_42540</name>
</gene>
<protein>
    <recommendedName>
        <fullName evidence="1">DUF4440 domain-containing protein</fullName>
    </recommendedName>
</protein>
<dbReference type="Proteomes" id="UP000320693">
    <property type="component" value="Unassembled WGS sequence"/>
</dbReference>
<dbReference type="SUPFAM" id="SSF54427">
    <property type="entry name" value="NTF2-like"/>
    <property type="match status" value="1"/>
</dbReference>